<name>A0A8D8W840_9HEMI</name>
<dbReference type="EMBL" id="HBUF01342230">
    <property type="protein sequence ID" value="CAG6705127.1"/>
    <property type="molecule type" value="Transcribed_RNA"/>
</dbReference>
<evidence type="ECO:0000256" key="1">
    <source>
        <dbReference type="SAM" id="SignalP"/>
    </source>
</evidence>
<accession>A0A8D8W840</accession>
<dbReference type="EMBL" id="HBUF01152106">
    <property type="protein sequence ID" value="CAG6648455.1"/>
    <property type="molecule type" value="Transcribed_RNA"/>
</dbReference>
<protein>
    <submittedName>
        <fullName evidence="2">Uncharacterized protein</fullName>
    </submittedName>
</protein>
<keyword evidence="1" id="KW-0732">Signal</keyword>
<dbReference type="AlphaFoldDB" id="A0A8D8W840"/>
<feature type="chain" id="PRO_5036262362" evidence="1">
    <location>
        <begin position="25"/>
        <end position="199"/>
    </location>
</feature>
<reference evidence="2" key="1">
    <citation type="submission" date="2021-05" db="EMBL/GenBank/DDBJ databases">
        <authorList>
            <person name="Alioto T."/>
            <person name="Alioto T."/>
            <person name="Gomez Garrido J."/>
        </authorList>
    </citation>
    <scope>NUCLEOTIDE SEQUENCE</scope>
</reference>
<sequence length="199" mass="22105">MSFLANSLIAAGLLLSSIAFFVQAETDTAEIPLEKTMGNTLRDKHILLCSCISVQDVVGHLPCTELWQNHAEGKFEENLQILIKYGVPNNWDTVEKLARMEAQCTLFEAVSIPLFDCYTAEITNANRTLPVEQLRLNWLFNNAAGNDKILEKYGALVAGDNQRKAALETTFIRCLRSLIPQGVSAPTKTVDVSELVRLH</sequence>
<proteinExistence type="predicted"/>
<organism evidence="2">
    <name type="scientific">Cacopsylla melanoneura</name>
    <dbReference type="NCBI Taxonomy" id="428564"/>
    <lineage>
        <taxon>Eukaryota</taxon>
        <taxon>Metazoa</taxon>
        <taxon>Ecdysozoa</taxon>
        <taxon>Arthropoda</taxon>
        <taxon>Hexapoda</taxon>
        <taxon>Insecta</taxon>
        <taxon>Pterygota</taxon>
        <taxon>Neoptera</taxon>
        <taxon>Paraneoptera</taxon>
        <taxon>Hemiptera</taxon>
        <taxon>Sternorrhyncha</taxon>
        <taxon>Psylloidea</taxon>
        <taxon>Psyllidae</taxon>
        <taxon>Psyllinae</taxon>
        <taxon>Cacopsylla</taxon>
    </lineage>
</organism>
<evidence type="ECO:0000313" key="2">
    <source>
        <dbReference type="EMBL" id="CAG6648455.1"/>
    </source>
</evidence>
<feature type="signal peptide" evidence="1">
    <location>
        <begin position="1"/>
        <end position="24"/>
    </location>
</feature>